<reference evidence="1" key="1">
    <citation type="submission" date="2020-05" db="EMBL/GenBank/DDBJ databases">
        <authorList>
            <person name="Chiriac C."/>
            <person name="Salcher M."/>
            <person name="Ghai R."/>
            <person name="Kavagutti S V."/>
        </authorList>
    </citation>
    <scope>NUCLEOTIDE SEQUENCE</scope>
</reference>
<dbReference type="EMBL" id="CAEZUB010000097">
    <property type="protein sequence ID" value="CAB4593932.1"/>
    <property type="molecule type" value="Genomic_DNA"/>
</dbReference>
<proteinExistence type="predicted"/>
<gene>
    <name evidence="1" type="ORF">UFOPK1775_00776</name>
</gene>
<dbReference type="AlphaFoldDB" id="A0A6J6FY05"/>
<name>A0A6J6FY05_9ZZZZ</name>
<protein>
    <submittedName>
        <fullName evidence="1">Unannotated protein</fullName>
    </submittedName>
</protein>
<organism evidence="1">
    <name type="scientific">freshwater metagenome</name>
    <dbReference type="NCBI Taxonomy" id="449393"/>
    <lineage>
        <taxon>unclassified sequences</taxon>
        <taxon>metagenomes</taxon>
        <taxon>ecological metagenomes</taxon>
    </lineage>
</organism>
<sequence>MWVFTTSGFVSAVYKDGALQVRSRDRKSLEGLAKQTGSAITATPLADYPYRIAITNEQFSTWVMQQAMSVEYKNFKSEVADTRGYSFAKPLNKVWSAMHDVEDEKARVR</sequence>
<accession>A0A6J6FY05</accession>
<evidence type="ECO:0000313" key="1">
    <source>
        <dbReference type="EMBL" id="CAB4593932.1"/>
    </source>
</evidence>